<evidence type="ECO:0000313" key="2">
    <source>
        <dbReference type="EMBL" id="KAJ1152349.1"/>
    </source>
</evidence>
<feature type="compositionally biased region" description="Basic residues" evidence="1">
    <location>
        <begin position="107"/>
        <end position="127"/>
    </location>
</feature>
<keyword evidence="3" id="KW-1185">Reference proteome</keyword>
<proteinExistence type="predicted"/>
<protein>
    <submittedName>
        <fullName evidence="2">Uncharacterized protein</fullName>
    </submittedName>
</protein>
<evidence type="ECO:0000313" key="3">
    <source>
        <dbReference type="Proteomes" id="UP001066276"/>
    </source>
</evidence>
<reference evidence="2" key="1">
    <citation type="journal article" date="2022" name="bioRxiv">
        <title>Sequencing and chromosome-scale assembly of the giantPleurodeles waltlgenome.</title>
        <authorList>
            <person name="Brown T."/>
            <person name="Elewa A."/>
            <person name="Iarovenko S."/>
            <person name="Subramanian E."/>
            <person name="Araus A.J."/>
            <person name="Petzold A."/>
            <person name="Susuki M."/>
            <person name="Suzuki K.-i.T."/>
            <person name="Hayashi T."/>
            <person name="Toyoda A."/>
            <person name="Oliveira C."/>
            <person name="Osipova E."/>
            <person name="Leigh N.D."/>
            <person name="Simon A."/>
            <person name="Yun M.H."/>
        </authorList>
    </citation>
    <scope>NUCLEOTIDE SEQUENCE</scope>
    <source>
        <strain evidence="2">20211129_DDA</strain>
        <tissue evidence="2">Liver</tissue>
    </source>
</reference>
<dbReference type="AlphaFoldDB" id="A0AAV7RJ97"/>
<name>A0AAV7RJ97_PLEWA</name>
<feature type="region of interest" description="Disordered" evidence="1">
    <location>
        <begin position="104"/>
        <end position="127"/>
    </location>
</feature>
<comment type="caution">
    <text evidence="2">The sequence shown here is derived from an EMBL/GenBank/DDBJ whole genome shotgun (WGS) entry which is preliminary data.</text>
</comment>
<accession>A0AAV7RJ97</accession>
<dbReference type="EMBL" id="JANPWB010000009">
    <property type="protein sequence ID" value="KAJ1152349.1"/>
    <property type="molecule type" value="Genomic_DNA"/>
</dbReference>
<evidence type="ECO:0000256" key="1">
    <source>
        <dbReference type="SAM" id="MobiDB-lite"/>
    </source>
</evidence>
<organism evidence="2 3">
    <name type="scientific">Pleurodeles waltl</name>
    <name type="common">Iberian ribbed newt</name>
    <dbReference type="NCBI Taxonomy" id="8319"/>
    <lineage>
        <taxon>Eukaryota</taxon>
        <taxon>Metazoa</taxon>
        <taxon>Chordata</taxon>
        <taxon>Craniata</taxon>
        <taxon>Vertebrata</taxon>
        <taxon>Euteleostomi</taxon>
        <taxon>Amphibia</taxon>
        <taxon>Batrachia</taxon>
        <taxon>Caudata</taxon>
        <taxon>Salamandroidea</taxon>
        <taxon>Salamandridae</taxon>
        <taxon>Pleurodelinae</taxon>
        <taxon>Pleurodeles</taxon>
    </lineage>
</organism>
<gene>
    <name evidence="2" type="ORF">NDU88_005124</name>
</gene>
<sequence length="127" mass="13340">MYPALWRSSAATGGHLPQAALRGARQATWLGDQAEAAVVSITAGCQAMMGGAMAHHCCTGYPAVSWHIPQQEAHSAAAALGGGLCPQCRYLSIPPLTRSTLTAGYHQSHRKAAKPAVRRVASRKPIQ</sequence>
<dbReference type="Proteomes" id="UP001066276">
    <property type="component" value="Chromosome 5"/>
</dbReference>